<accession>A0A399DUB4</accession>
<evidence type="ECO:0000313" key="2">
    <source>
        <dbReference type="Proteomes" id="UP000266089"/>
    </source>
</evidence>
<dbReference type="Proteomes" id="UP000266089">
    <property type="component" value="Unassembled WGS sequence"/>
</dbReference>
<organism evidence="1 2">
    <name type="scientific">Meiothermus taiwanensis</name>
    <dbReference type="NCBI Taxonomy" id="172827"/>
    <lineage>
        <taxon>Bacteria</taxon>
        <taxon>Thermotogati</taxon>
        <taxon>Deinococcota</taxon>
        <taxon>Deinococci</taxon>
        <taxon>Thermales</taxon>
        <taxon>Thermaceae</taxon>
        <taxon>Meiothermus</taxon>
    </lineage>
</organism>
<dbReference type="OrthoDB" id="26780at2"/>
<evidence type="ECO:0000313" key="1">
    <source>
        <dbReference type="EMBL" id="RIH75646.1"/>
    </source>
</evidence>
<comment type="caution">
    <text evidence="1">The sequence shown here is derived from an EMBL/GenBank/DDBJ whole genome shotgun (WGS) entry which is preliminary data.</text>
</comment>
<gene>
    <name evidence="1" type="ORF">Mcate_02131</name>
</gene>
<dbReference type="RefSeq" id="WP_043983189.1">
    <property type="nucleotide sequence ID" value="NZ_JBHSXZ010000041.1"/>
</dbReference>
<sequence length="98" mass="11225">MNISEIVWKSVGRGAAHPSEVLNTLIELDNRKGQIGLWALENELRAKMPLLRPAARPLAQAWLEATVLYRTTYYPEGRLSRLFHRFVQPEQQPLPFAS</sequence>
<dbReference type="EMBL" id="QWKX01000061">
    <property type="protein sequence ID" value="RIH75646.1"/>
    <property type="molecule type" value="Genomic_DNA"/>
</dbReference>
<name>A0A399DUB4_9DEIN</name>
<reference evidence="1 2" key="1">
    <citation type="submission" date="2018-08" db="EMBL/GenBank/DDBJ databases">
        <title>Meiothermus cateniformans JCM 15151 genome sequencing project.</title>
        <authorList>
            <person name="Da Costa M.S."/>
            <person name="Albuquerque L."/>
            <person name="Raposo P."/>
            <person name="Froufe H.J.C."/>
            <person name="Barroso C.S."/>
            <person name="Egas C."/>
        </authorList>
    </citation>
    <scope>NUCLEOTIDE SEQUENCE [LARGE SCALE GENOMIC DNA]</scope>
    <source>
        <strain evidence="1 2">JCM 15151</strain>
    </source>
</reference>
<protein>
    <submittedName>
        <fullName evidence="1">Uncharacterized protein</fullName>
    </submittedName>
</protein>
<dbReference type="AlphaFoldDB" id="A0A399DUB4"/>
<proteinExistence type="predicted"/>